<protein>
    <recommendedName>
        <fullName evidence="7">NAC domain-containing protein</fullName>
    </recommendedName>
</protein>
<organism evidence="8 9">
    <name type="scientific">Carnegiea gigantea</name>
    <dbReference type="NCBI Taxonomy" id="171969"/>
    <lineage>
        <taxon>Eukaryota</taxon>
        <taxon>Viridiplantae</taxon>
        <taxon>Streptophyta</taxon>
        <taxon>Embryophyta</taxon>
        <taxon>Tracheophyta</taxon>
        <taxon>Spermatophyta</taxon>
        <taxon>Magnoliopsida</taxon>
        <taxon>eudicotyledons</taxon>
        <taxon>Gunneridae</taxon>
        <taxon>Pentapetalae</taxon>
        <taxon>Caryophyllales</taxon>
        <taxon>Cactineae</taxon>
        <taxon>Cactaceae</taxon>
        <taxon>Cactoideae</taxon>
        <taxon>Echinocereeae</taxon>
        <taxon>Carnegiea</taxon>
    </lineage>
</organism>
<proteinExistence type="predicted"/>
<dbReference type="InterPro" id="IPR003441">
    <property type="entry name" value="NAC-dom"/>
</dbReference>
<keyword evidence="9" id="KW-1185">Reference proteome</keyword>
<name>A0A9Q1JZZ0_9CARY</name>
<dbReference type="PROSITE" id="PS51005">
    <property type="entry name" value="NAC"/>
    <property type="match status" value="1"/>
</dbReference>
<dbReference type="PANTHER" id="PTHR31744:SF210">
    <property type="entry name" value="NAC DOMAIN-CONTAINING PROTEIN 86-LIKE"/>
    <property type="match status" value="1"/>
</dbReference>
<evidence type="ECO:0000313" key="9">
    <source>
        <dbReference type="Proteomes" id="UP001153076"/>
    </source>
</evidence>
<evidence type="ECO:0000256" key="1">
    <source>
        <dbReference type="ARBA" id="ARBA00004123"/>
    </source>
</evidence>
<dbReference type="GO" id="GO:0003677">
    <property type="term" value="F:DNA binding"/>
    <property type="evidence" value="ECO:0007669"/>
    <property type="project" value="UniProtKB-KW"/>
</dbReference>
<dbReference type="OrthoDB" id="1912886at2759"/>
<feature type="domain" description="NAC" evidence="7">
    <location>
        <begin position="6"/>
        <end position="156"/>
    </location>
</feature>
<dbReference type="PANTHER" id="PTHR31744">
    <property type="entry name" value="PROTEIN CUP-SHAPED COTYLEDON 2-RELATED"/>
    <property type="match status" value="1"/>
</dbReference>
<evidence type="ECO:0000259" key="7">
    <source>
        <dbReference type="PROSITE" id="PS51005"/>
    </source>
</evidence>
<evidence type="ECO:0000256" key="2">
    <source>
        <dbReference type="ARBA" id="ARBA00023015"/>
    </source>
</evidence>
<evidence type="ECO:0000256" key="3">
    <source>
        <dbReference type="ARBA" id="ARBA00023125"/>
    </source>
</evidence>
<dbReference type="EMBL" id="JAKOGI010000511">
    <property type="protein sequence ID" value="KAJ8433956.1"/>
    <property type="molecule type" value="Genomic_DNA"/>
</dbReference>
<keyword evidence="4" id="KW-0804">Transcription</keyword>
<dbReference type="InterPro" id="IPR036093">
    <property type="entry name" value="NAC_dom_sf"/>
</dbReference>
<keyword evidence="2" id="KW-0805">Transcription regulation</keyword>
<feature type="compositionally biased region" description="Polar residues" evidence="6">
    <location>
        <begin position="220"/>
        <end position="231"/>
    </location>
</feature>
<dbReference type="Pfam" id="PF02365">
    <property type="entry name" value="NAM"/>
    <property type="match status" value="1"/>
</dbReference>
<reference evidence="8" key="1">
    <citation type="submission" date="2022-04" db="EMBL/GenBank/DDBJ databases">
        <title>Carnegiea gigantea Genome sequencing and assembly v2.</title>
        <authorList>
            <person name="Copetti D."/>
            <person name="Sanderson M.J."/>
            <person name="Burquez A."/>
            <person name="Wojciechowski M.F."/>
        </authorList>
    </citation>
    <scope>NUCLEOTIDE SEQUENCE</scope>
    <source>
        <strain evidence="8">SGP5-SGP5p</strain>
        <tissue evidence="8">Aerial part</tissue>
    </source>
</reference>
<dbReference type="Gene3D" id="2.170.150.80">
    <property type="entry name" value="NAC domain"/>
    <property type="match status" value="1"/>
</dbReference>
<sequence length="353" mass="40405">MAPVGLPPGFRFHPTDEELVAYYLDRKITGCKIELEIIPEIDLYKCEPWDLPEKSFLPGKDMEWYFFSPRDRKYPNGSRTNRATRLGYWKATGKDRPVQSEKKPVGMKKTLVYYKGRAPHGVRTNWVMHEYRLLQSLSGSTPSLKDSYSLCRVFKKPIPNDSRSKEDNVNSAINRENEYIDEGLQGDDIGNLEISRERRESDLHHAKLLEHDGFSKFPSAASSELTNQEQEVTPAGSALSIDHDLHAPLFTTTDEANSSANFYPFGFDYNSANLIQDIQMENSCFNFPQFAMDDFTYVNADEATIPKTTYHQGTMEITRCDKFKEYMNGTVMFEDIFDLCSTQGNSITLPLED</sequence>
<feature type="region of interest" description="Disordered" evidence="6">
    <location>
        <begin position="219"/>
        <end position="238"/>
    </location>
</feature>
<evidence type="ECO:0000313" key="8">
    <source>
        <dbReference type="EMBL" id="KAJ8433956.1"/>
    </source>
</evidence>
<dbReference type="FunFam" id="2.170.150.80:FF:000002">
    <property type="entry name" value="Nac domain-containing protein 86"/>
    <property type="match status" value="1"/>
</dbReference>
<comment type="subcellular location">
    <subcellularLocation>
        <location evidence="1">Nucleus</location>
    </subcellularLocation>
</comment>
<dbReference type="Proteomes" id="UP001153076">
    <property type="component" value="Unassembled WGS sequence"/>
</dbReference>
<evidence type="ECO:0000256" key="6">
    <source>
        <dbReference type="SAM" id="MobiDB-lite"/>
    </source>
</evidence>
<gene>
    <name evidence="8" type="ORF">Cgig2_001885</name>
</gene>
<dbReference type="GO" id="GO:0005634">
    <property type="term" value="C:nucleus"/>
    <property type="evidence" value="ECO:0007669"/>
    <property type="project" value="UniProtKB-SubCell"/>
</dbReference>
<dbReference type="GO" id="GO:0006355">
    <property type="term" value="P:regulation of DNA-templated transcription"/>
    <property type="evidence" value="ECO:0007669"/>
    <property type="project" value="InterPro"/>
</dbReference>
<evidence type="ECO:0000256" key="4">
    <source>
        <dbReference type="ARBA" id="ARBA00023163"/>
    </source>
</evidence>
<accession>A0A9Q1JZZ0</accession>
<keyword evidence="3" id="KW-0238">DNA-binding</keyword>
<keyword evidence="5" id="KW-0539">Nucleus</keyword>
<dbReference type="SUPFAM" id="SSF101941">
    <property type="entry name" value="NAC domain"/>
    <property type="match status" value="1"/>
</dbReference>
<evidence type="ECO:0000256" key="5">
    <source>
        <dbReference type="ARBA" id="ARBA00023242"/>
    </source>
</evidence>
<dbReference type="AlphaFoldDB" id="A0A9Q1JZZ0"/>
<comment type="caution">
    <text evidence="8">The sequence shown here is derived from an EMBL/GenBank/DDBJ whole genome shotgun (WGS) entry which is preliminary data.</text>
</comment>